<name>A0AA39J7K0_9AGAR</name>
<protein>
    <submittedName>
        <fullName evidence="2">Uncharacterized protein</fullName>
    </submittedName>
</protein>
<evidence type="ECO:0000313" key="2">
    <source>
        <dbReference type="EMBL" id="KAK0437617.1"/>
    </source>
</evidence>
<reference evidence="2" key="1">
    <citation type="submission" date="2023-06" db="EMBL/GenBank/DDBJ databases">
        <authorList>
            <consortium name="Lawrence Berkeley National Laboratory"/>
            <person name="Ahrendt S."/>
            <person name="Sahu N."/>
            <person name="Indic B."/>
            <person name="Wong-Bajracharya J."/>
            <person name="Merenyi Z."/>
            <person name="Ke H.-M."/>
            <person name="Monk M."/>
            <person name="Kocsube S."/>
            <person name="Drula E."/>
            <person name="Lipzen A."/>
            <person name="Balint B."/>
            <person name="Henrissat B."/>
            <person name="Andreopoulos B."/>
            <person name="Martin F.M."/>
            <person name="Harder C.B."/>
            <person name="Rigling D."/>
            <person name="Ford K.L."/>
            <person name="Foster G.D."/>
            <person name="Pangilinan J."/>
            <person name="Papanicolaou A."/>
            <person name="Barry K."/>
            <person name="LaButti K."/>
            <person name="Viragh M."/>
            <person name="Koriabine M."/>
            <person name="Yan M."/>
            <person name="Riley R."/>
            <person name="Champramary S."/>
            <person name="Plett K.L."/>
            <person name="Tsai I.J."/>
            <person name="Slot J."/>
            <person name="Sipos G."/>
            <person name="Plett J."/>
            <person name="Nagy L.G."/>
            <person name="Grigoriev I.V."/>
        </authorList>
    </citation>
    <scope>NUCLEOTIDE SEQUENCE</scope>
    <source>
        <strain evidence="2">FPL87.14</strain>
    </source>
</reference>
<dbReference type="EMBL" id="JAUEPT010000047">
    <property type="protein sequence ID" value="KAK0437617.1"/>
    <property type="molecule type" value="Genomic_DNA"/>
</dbReference>
<accession>A0AA39J7K0</accession>
<comment type="caution">
    <text evidence="2">The sequence shown here is derived from an EMBL/GenBank/DDBJ whole genome shotgun (WGS) entry which is preliminary data.</text>
</comment>
<dbReference type="AlphaFoldDB" id="A0AA39J7K0"/>
<keyword evidence="1" id="KW-0732">Signal</keyword>
<sequence>MMRMTAFLPPCSLHVSLSVLVLITMQRRRTVESTRERGFSNKDSVSEDRGNLQQIGCKCELEYYYDDGDWCILIHASNGRDSCTQHLVPCGDRDAVTTSSSRCNHDLTFIVDTKGDKSVLLLRKDVSEYKVLTASITGYFPDTQRRPIVIQTRDLSVCAGNYVDIPSGLWSTVIANIDNVHVIFST</sequence>
<feature type="signal peptide" evidence="1">
    <location>
        <begin position="1"/>
        <end position="18"/>
    </location>
</feature>
<organism evidence="2 3">
    <name type="scientific">Armillaria borealis</name>
    <dbReference type="NCBI Taxonomy" id="47425"/>
    <lineage>
        <taxon>Eukaryota</taxon>
        <taxon>Fungi</taxon>
        <taxon>Dikarya</taxon>
        <taxon>Basidiomycota</taxon>
        <taxon>Agaricomycotina</taxon>
        <taxon>Agaricomycetes</taxon>
        <taxon>Agaricomycetidae</taxon>
        <taxon>Agaricales</taxon>
        <taxon>Marasmiineae</taxon>
        <taxon>Physalacriaceae</taxon>
        <taxon>Armillaria</taxon>
    </lineage>
</organism>
<keyword evidence="3" id="KW-1185">Reference proteome</keyword>
<gene>
    <name evidence="2" type="ORF">EV421DRAFT_1738850</name>
</gene>
<evidence type="ECO:0000256" key="1">
    <source>
        <dbReference type="SAM" id="SignalP"/>
    </source>
</evidence>
<feature type="chain" id="PRO_5041447728" evidence="1">
    <location>
        <begin position="19"/>
        <end position="186"/>
    </location>
</feature>
<dbReference type="Proteomes" id="UP001175226">
    <property type="component" value="Unassembled WGS sequence"/>
</dbReference>
<proteinExistence type="predicted"/>
<evidence type="ECO:0000313" key="3">
    <source>
        <dbReference type="Proteomes" id="UP001175226"/>
    </source>
</evidence>